<protein>
    <submittedName>
        <fullName evidence="1">Uncharacterized protein</fullName>
    </submittedName>
</protein>
<evidence type="ECO:0000313" key="2">
    <source>
        <dbReference type="Proteomes" id="UP000078541"/>
    </source>
</evidence>
<organism evidence="1 2">
    <name type="scientific">Trachymyrmex septentrionalis</name>
    <dbReference type="NCBI Taxonomy" id="34720"/>
    <lineage>
        <taxon>Eukaryota</taxon>
        <taxon>Metazoa</taxon>
        <taxon>Ecdysozoa</taxon>
        <taxon>Arthropoda</taxon>
        <taxon>Hexapoda</taxon>
        <taxon>Insecta</taxon>
        <taxon>Pterygota</taxon>
        <taxon>Neoptera</taxon>
        <taxon>Endopterygota</taxon>
        <taxon>Hymenoptera</taxon>
        <taxon>Apocrita</taxon>
        <taxon>Aculeata</taxon>
        <taxon>Formicoidea</taxon>
        <taxon>Formicidae</taxon>
        <taxon>Myrmicinae</taxon>
        <taxon>Trachymyrmex</taxon>
    </lineage>
</organism>
<sequence length="182" mass="20344">MRSAENSQSICLYSSYVVATIFRIRNAGNDECDRSPKNSERVRRFNETEHPAKTKILYPQYVFVCDRFHREYYVPASSRRIYYNLLCLLGSENISTGVQVGGGNYKENRDKDSWVVFGFRRIIHPNHSTSSSSSSPLHSHSGKAFGLAKKHSSANSERIGASNAADGPATTDVSQSLFVARV</sequence>
<evidence type="ECO:0000313" key="1">
    <source>
        <dbReference type="EMBL" id="KYN40144.1"/>
    </source>
</evidence>
<reference evidence="1 2" key="1">
    <citation type="submission" date="2016-03" db="EMBL/GenBank/DDBJ databases">
        <title>Trachymyrmex septentrionalis WGS genome.</title>
        <authorList>
            <person name="Nygaard S."/>
            <person name="Hu H."/>
            <person name="Boomsma J."/>
            <person name="Zhang G."/>
        </authorList>
    </citation>
    <scope>NUCLEOTIDE SEQUENCE [LARGE SCALE GENOMIC DNA]</scope>
    <source>
        <strain evidence="1">Tsep2-gDNA-1</strain>
        <tissue evidence="1">Whole body</tissue>
    </source>
</reference>
<name>A0A195FJH0_9HYME</name>
<dbReference type="Proteomes" id="UP000078541">
    <property type="component" value="Unassembled WGS sequence"/>
</dbReference>
<proteinExistence type="predicted"/>
<accession>A0A195FJH0</accession>
<dbReference type="AlphaFoldDB" id="A0A195FJH0"/>
<keyword evidence="2" id="KW-1185">Reference proteome</keyword>
<dbReference type="EMBL" id="KQ981523">
    <property type="protein sequence ID" value="KYN40144.1"/>
    <property type="molecule type" value="Genomic_DNA"/>
</dbReference>
<gene>
    <name evidence="1" type="ORF">ALC56_05087</name>
</gene>